<name>A0A9D3WEF0_9ROSI</name>
<dbReference type="AlphaFoldDB" id="A0A9D3WEF0"/>
<sequence>MNNSPTTEKRETMGLFCYFVGRITKKKTNLGYWWKEIEVLRWGCLWVKAKAAVVPAFFARTECESRSSRKRKESARPRFAKGEHQYTTAPNCFHHSQKYQKINGLIPTKRGKEPEKRSSGTQISTKKGEEFL</sequence>
<organism evidence="2 3">
    <name type="scientific">Gossypium stocksii</name>
    <dbReference type="NCBI Taxonomy" id="47602"/>
    <lineage>
        <taxon>Eukaryota</taxon>
        <taxon>Viridiplantae</taxon>
        <taxon>Streptophyta</taxon>
        <taxon>Embryophyta</taxon>
        <taxon>Tracheophyta</taxon>
        <taxon>Spermatophyta</taxon>
        <taxon>Magnoliopsida</taxon>
        <taxon>eudicotyledons</taxon>
        <taxon>Gunneridae</taxon>
        <taxon>Pentapetalae</taxon>
        <taxon>rosids</taxon>
        <taxon>malvids</taxon>
        <taxon>Malvales</taxon>
        <taxon>Malvaceae</taxon>
        <taxon>Malvoideae</taxon>
        <taxon>Gossypium</taxon>
    </lineage>
</organism>
<proteinExistence type="predicted"/>
<evidence type="ECO:0000313" key="3">
    <source>
        <dbReference type="Proteomes" id="UP000828251"/>
    </source>
</evidence>
<dbReference type="Proteomes" id="UP000828251">
    <property type="component" value="Unassembled WGS sequence"/>
</dbReference>
<comment type="caution">
    <text evidence="2">The sequence shown here is derived from an EMBL/GenBank/DDBJ whole genome shotgun (WGS) entry which is preliminary data.</text>
</comment>
<dbReference type="EMBL" id="JAIQCV010000002">
    <property type="protein sequence ID" value="KAH1122341.1"/>
    <property type="molecule type" value="Genomic_DNA"/>
</dbReference>
<protein>
    <submittedName>
        <fullName evidence="2">Uncharacterized protein</fullName>
    </submittedName>
</protein>
<keyword evidence="3" id="KW-1185">Reference proteome</keyword>
<gene>
    <name evidence="2" type="ORF">J1N35_005501</name>
</gene>
<accession>A0A9D3WEF0</accession>
<evidence type="ECO:0000313" key="2">
    <source>
        <dbReference type="EMBL" id="KAH1122341.1"/>
    </source>
</evidence>
<feature type="region of interest" description="Disordered" evidence="1">
    <location>
        <begin position="105"/>
        <end position="132"/>
    </location>
</feature>
<reference evidence="2 3" key="1">
    <citation type="journal article" date="2021" name="Plant Biotechnol. J.">
        <title>Multi-omics assisted identification of the key and species-specific regulatory components of drought-tolerant mechanisms in Gossypium stocksii.</title>
        <authorList>
            <person name="Yu D."/>
            <person name="Ke L."/>
            <person name="Zhang D."/>
            <person name="Wu Y."/>
            <person name="Sun Y."/>
            <person name="Mei J."/>
            <person name="Sun J."/>
            <person name="Sun Y."/>
        </authorList>
    </citation>
    <scope>NUCLEOTIDE SEQUENCE [LARGE SCALE GENOMIC DNA]</scope>
    <source>
        <strain evidence="3">cv. E1</strain>
        <tissue evidence="2">Leaf</tissue>
    </source>
</reference>
<evidence type="ECO:0000256" key="1">
    <source>
        <dbReference type="SAM" id="MobiDB-lite"/>
    </source>
</evidence>